<accession>A0A9N8ENK4</accession>
<evidence type="ECO:0000313" key="3">
    <source>
        <dbReference type="Proteomes" id="UP001153069"/>
    </source>
</evidence>
<gene>
    <name evidence="2" type="ORF">SEMRO_1476_G275880.1</name>
</gene>
<sequence>MFPKAAISLLLFCQCHALAPRANVADGSTRRNVLRDLLMGGIAATTAPAAAQAMDSLDVDSYLKSGGVSMPMGVSGQGGKMRPETGVVLRDGAELSRDSRNGNVAAEIVLQANKDEFVPVLATFSSPWPLASGSTYDVECRDGNTGDGVYLAVSSNVKGKSILQLDNQFFQEQLFSPTGRFSFYGAPTDVKIKKSKAPSDDDAYKTMDIDFSILSQSTGAEVPRKARVVATIPPGSSQVVMLVASASAGRWRKGSDEKIAGIIDSFRAVLAPQTNLRLKSRS</sequence>
<dbReference type="AlphaFoldDB" id="A0A9N8ENK4"/>
<proteinExistence type="predicted"/>
<feature type="signal peptide" evidence="1">
    <location>
        <begin position="1"/>
        <end position="17"/>
    </location>
</feature>
<organism evidence="2 3">
    <name type="scientific">Seminavis robusta</name>
    <dbReference type="NCBI Taxonomy" id="568900"/>
    <lineage>
        <taxon>Eukaryota</taxon>
        <taxon>Sar</taxon>
        <taxon>Stramenopiles</taxon>
        <taxon>Ochrophyta</taxon>
        <taxon>Bacillariophyta</taxon>
        <taxon>Bacillariophyceae</taxon>
        <taxon>Bacillariophycidae</taxon>
        <taxon>Naviculales</taxon>
        <taxon>Naviculaceae</taxon>
        <taxon>Seminavis</taxon>
    </lineage>
</organism>
<keyword evidence="1" id="KW-0732">Signal</keyword>
<reference evidence="2" key="1">
    <citation type="submission" date="2020-06" db="EMBL/GenBank/DDBJ databases">
        <authorList>
            <consortium name="Plant Systems Biology data submission"/>
        </authorList>
    </citation>
    <scope>NUCLEOTIDE SEQUENCE</scope>
    <source>
        <strain evidence="2">D6</strain>
    </source>
</reference>
<name>A0A9N8ENK4_9STRA</name>
<evidence type="ECO:0000256" key="1">
    <source>
        <dbReference type="SAM" id="SignalP"/>
    </source>
</evidence>
<dbReference type="Proteomes" id="UP001153069">
    <property type="component" value="Unassembled WGS sequence"/>
</dbReference>
<comment type="caution">
    <text evidence="2">The sequence shown here is derived from an EMBL/GenBank/DDBJ whole genome shotgun (WGS) entry which is preliminary data.</text>
</comment>
<keyword evidence="3" id="KW-1185">Reference proteome</keyword>
<protein>
    <submittedName>
        <fullName evidence="2">Uncharacterized protein</fullName>
    </submittedName>
</protein>
<evidence type="ECO:0000313" key="2">
    <source>
        <dbReference type="EMBL" id="CAB9523953.1"/>
    </source>
</evidence>
<dbReference type="EMBL" id="CAICTM010001474">
    <property type="protein sequence ID" value="CAB9523953.1"/>
    <property type="molecule type" value="Genomic_DNA"/>
</dbReference>
<feature type="chain" id="PRO_5040480352" evidence="1">
    <location>
        <begin position="18"/>
        <end position="282"/>
    </location>
</feature>
<dbReference type="OrthoDB" id="39122at2759"/>